<dbReference type="GO" id="GO:0016787">
    <property type="term" value="F:hydrolase activity"/>
    <property type="evidence" value="ECO:0007669"/>
    <property type="project" value="UniProtKB-KW"/>
</dbReference>
<keyword evidence="2" id="KW-0012">Acyltransferase</keyword>
<dbReference type="AlphaFoldDB" id="A0A839AIX7"/>
<reference evidence="5 6" key="1">
    <citation type="submission" date="2020-07" db="EMBL/GenBank/DDBJ databases">
        <title>Stappia sp., F7233, whole genome shotgun sequencing project.</title>
        <authorList>
            <person name="Jiang S."/>
            <person name="Liu Z.W."/>
            <person name="Du Z.J."/>
        </authorList>
    </citation>
    <scope>NUCLEOTIDE SEQUENCE [LARGE SCALE GENOMIC DNA]</scope>
    <source>
        <strain evidence="5 6">F7233</strain>
    </source>
</reference>
<feature type="domain" description="Poly-beta-hydroxybutyrate polymerase N-terminal" evidence="4">
    <location>
        <begin position="41"/>
        <end position="81"/>
    </location>
</feature>
<feature type="domain" description="Poly-beta-hydroxybutyrate polymerase N-terminal" evidence="3">
    <location>
        <begin position="119"/>
        <end position="288"/>
    </location>
</feature>
<accession>A0A839AIX7</accession>
<proteinExistence type="predicted"/>
<dbReference type="Pfam" id="PF07167">
    <property type="entry name" value="PhaC_N"/>
    <property type="match status" value="1"/>
</dbReference>
<evidence type="ECO:0000256" key="2">
    <source>
        <dbReference type="ARBA" id="ARBA00023315"/>
    </source>
</evidence>
<gene>
    <name evidence="5" type="ORF">H2509_16425</name>
</gene>
<dbReference type="InterPro" id="IPR010941">
    <property type="entry name" value="PhaC_N"/>
</dbReference>
<dbReference type="Pfam" id="PF12551">
    <property type="entry name" value="PHBC_N"/>
    <property type="match status" value="1"/>
</dbReference>
<dbReference type="PANTHER" id="PTHR36837:SF5">
    <property type="entry name" value="POLY-3-HYDROXYBUTYRATE SYNTHASE"/>
    <property type="match status" value="1"/>
</dbReference>
<dbReference type="Proteomes" id="UP000541109">
    <property type="component" value="Unassembled WGS sequence"/>
</dbReference>
<comment type="caution">
    <text evidence="5">The sequence shown here is derived from an EMBL/GenBank/DDBJ whole genome shotgun (WGS) entry which is preliminary data.</text>
</comment>
<dbReference type="PANTHER" id="PTHR36837">
    <property type="entry name" value="POLY(3-HYDROXYALKANOATE) POLYMERASE SUBUNIT PHAC"/>
    <property type="match status" value="1"/>
</dbReference>
<dbReference type="SUPFAM" id="SSF53474">
    <property type="entry name" value="alpha/beta-Hydrolases"/>
    <property type="match status" value="1"/>
</dbReference>
<evidence type="ECO:0000259" key="3">
    <source>
        <dbReference type="Pfam" id="PF07167"/>
    </source>
</evidence>
<keyword evidence="5" id="KW-0378">Hydrolase</keyword>
<evidence type="ECO:0000313" key="6">
    <source>
        <dbReference type="Proteomes" id="UP000541109"/>
    </source>
</evidence>
<evidence type="ECO:0000259" key="4">
    <source>
        <dbReference type="Pfam" id="PF12551"/>
    </source>
</evidence>
<dbReference type="RefSeq" id="WP_182167250.1">
    <property type="nucleotide sequence ID" value="NZ_JACFXV010000063.1"/>
</dbReference>
<keyword evidence="1" id="KW-0808">Transferase</keyword>
<dbReference type="GO" id="GO:0042619">
    <property type="term" value="P:poly-hydroxybutyrate biosynthetic process"/>
    <property type="evidence" value="ECO:0007669"/>
    <property type="project" value="InterPro"/>
</dbReference>
<name>A0A839AIX7_9HYPH</name>
<dbReference type="Gene3D" id="3.40.50.1820">
    <property type="entry name" value="alpha/beta hydrolase"/>
    <property type="match status" value="1"/>
</dbReference>
<evidence type="ECO:0000313" key="5">
    <source>
        <dbReference type="EMBL" id="MBA5778717.1"/>
    </source>
</evidence>
<dbReference type="InterPro" id="IPR029058">
    <property type="entry name" value="AB_hydrolase_fold"/>
</dbReference>
<organism evidence="5 6">
    <name type="scientific">Stappia albiluteola</name>
    <dbReference type="NCBI Taxonomy" id="2758565"/>
    <lineage>
        <taxon>Bacteria</taxon>
        <taxon>Pseudomonadati</taxon>
        <taxon>Pseudomonadota</taxon>
        <taxon>Alphaproteobacteria</taxon>
        <taxon>Hyphomicrobiales</taxon>
        <taxon>Stappiaceae</taxon>
        <taxon>Stappia</taxon>
    </lineage>
</organism>
<dbReference type="InterPro" id="IPR051321">
    <property type="entry name" value="PHA/PHB_synthase"/>
</dbReference>
<dbReference type="EMBL" id="JACFXV010000063">
    <property type="protein sequence ID" value="MBA5778717.1"/>
    <property type="molecule type" value="Genomic_DNA"/>
</dbReference>
<sequence length="610" mass="68105">MAENAVTLPVPAFFKMAQDLSRAMVPPAVNEDDSYSAEVFAEVMDRTARATLARATAGISPAALGLAYFDWMTHLAGSPGKQMKLGEKALRKWMRLGRYLCTCAQAPNSGHRCIEPLAQDSRFDHEGWDRFPFNVISQSFLLQQQWWHNATTGVRGVSPHHERVVEFATRQILDVFSPANFPWTNPEVIEKAQQTGGNNFLQGTYNLLEDLERLIGQKPPAGAENYPVGERLAVTPGKVVYRNHLIELIQYEPATDEVRPEPVLIVPAWIMKYYILDLSPDNSLVRYLTGQGYTVFMVSWRNPGKEDRDLGMTDYLQLGVSAALEASLAITGASRIHMTGYCLGGTLLAIFAAALAHTDGEQLASLSLFAAQVDFTEAGELTLFIDKSEVTFLEDMMWEQGFLDTRQMAGAFQLLRSNDLIWSKVVRDYLLGERTPMFDLMAWNADQTRMPYRMHSEYLNQLFLQNDFAEGRYRVGGVPVVAEDIDVPIFAVGTEHDHVAPWRSVYKINYLADSEVTFILTAGGHNAGIVSEPGHKGRHYRIATRDRHDGYLDPDSFLAHAKEREGSWWPAWVAWLDARSGAPVAPPSVGAPEKGFPVLQDAPGSYVLMK</sequence>
<protein>
    <submittedName>
        <fullName evidence="5">Alpha/beta fold hydrolase</fullName>
    </submittedName>
</protein>
<evidence type="ECO:0000256" key="1">
    <source>
        <dbReference type="ARBA" id="ARBA00022679"/>
    </source>
</evidence>
<dbReference type="InterPro" id="IPR022211">
    <property type="entry name" value="PHBC_N"/>
</dbReference>
<dbReference type="GO" id="GO:0016746">
    <property type="term" value="F:acyltransferase activity"/>
    <property type="evidence" value="ECO:0007669"/>
    <property type="project" value="UniProtKB-KW"/>
</dbReference>
<keyword evidence="6" id="KW-1185">Reference proteome</keyword>